<keyword evidence="10" id="KW-1185">Reference proteome</keyword>
<name>A0ABZ0RPW6_9BACT</name>
<evidence type="ECO:0000256" key="2">
    <source>
        <dbReference type="ARBA" id="ARBA00008779"/>
    </source>
</evidence>
<organism evidence="9 10">
    <name type="scientific">Coraliomargarita algicola</name>
    <dbReference type="NCBI Taxonomy" id="3092156"/>
    <lineage>
        <taxon>Bacteria</taxon>
        <taxon>Pseudomonadati</taxon>
        <taxon>Verrucomicrobiota</taxon>
        <taxon>Opitutia</taxon>
        <taxon>Puniceicoccales</taxon>
        <taxon>Coraliomargaritaceae</taxon>
        <taxon>Coraliomargarita</taxon>
    </lineage>
</organism>
<dbReference type="SUPFAM" id="SSF53649">
    <property type="entry name" value="Alkaline phosphatase-like"/>
    <property type="match status" value="1"/>
</dbReference>
<sequence length="648" mass="70748">MKSPINIMKRICLLLTVLLLGTSARATAESEKLNICLILADDWRADCMGLLGHELVKTPNLDRLCRDGFIFRNAYVLGGDRGAVCMPSRTMIQTGVSYMREQISTPTLAETVKAAGYASIRSGKHGNNPNNLDKVFDQHPTSHQSAATHADNIIGFIQENAGKKPLFLYFAPVEPHYPHAAPKEYHAHYQADEIPMPPNFMPMHPFDNGEMLGQDEQLVKWPRTQKNVGGTLARYYASIEYMDAQAGRIIEALKQAGQFENTIFVVAGDNGMAMGAHGLIGKQNLYELGGMHVPLLFAGPGVPKGDTDAFAHLYDIYPTMCHLAGIEVPAGLDAKDLSPVIQGEQPKVRDTLFTAYIDGQRSIRDERWKLIRYPLINKTQLFDLEADPYELNDLSTNPEHEGRIAELSALLETTRKGYGDTDPIMVENPQPEEWSLPAVIPSWGEIERSRNRAKAAAKAAGKAIPAFKPIQQTGPHPASVEIETASEAGGFSKFPLPKSASGKVTANQNVVKPLLGSLVDGKIAEDFGPIFNNGVESGAYKMDLGRAQPVAAVTSWSYNKDKHRGAQKIVLYGSNSATDPGWDLAKFTALGTIDTTGGAKAKFTAASLRAPAGRSLGQFRWILWAVYPVTERGGGEHTAFQELAVELR</sequence>
<dbReference type="PANTHER" id="PTHR42693">
    <property type="entry name" value="ARYLSULFATASE FAMILY MEMBER"/>
    <property type="match status" value="1"/>
</dbReference>
<evidence type="ECO:0000256" key="7">
    <source>
        <dbReference type="SAM" id="SignalP"/>
    </source>
</evidence>
<dbReference type="Proteomes" id="UP001324993">
    <property type="component" value="Chromosome"/>
</dbReference>
<protein>
    <submittedName>
        <fullName evidence="9">Sulfatase-like hydrolase/transferase</fullName>
    </submittedName>
</protein>
<evidence type="ECO:0000256" key="1">
    <source>
        <dbReference type="ARBA" id="ARBA00001913"/>
    </source>
</evidence>
<dbReference type="InterPro" id="IPR050738">
    <property type="entry name" value="Sulfatase"/>
</dbReference>
<keyword evidence="6" id="KW-0106">Calcium</keyword>
<reference evidence="9 10" key="1">
    <citation type="submission" date="2023-11" db="EMBL/GenBank/DDBJ databases">
        <title>Coraliomargarita sp. nov., isolated from marine algae.</title>
        <authorList>
            <person name="Lee J.K."/>
            <person name="Baek J.H."/>
            <person name="Kim J.M."/>
            <person name="Choi D.G."/>
            <person name="Jeon C.O."/>
        </authorList>
    </citation>
    <scope>NUCLEOTIDE SEQUENCE [LARGE SCALE GENOMIC DNA]</scope>
    <source>
        <strain evidence="9 10">J2-16</strain>
    </source>
</reference>
<feature type="domain" description="Sulfatase N-terminal" evidence="8">
    <location>
        <begin position="34"/>
        <end position="326"/>
    </location>
</feature>
<evidence type="ECO:0000256" key="4">
    <source>
        <dbReference type="ARBA" id="ARBA00022729"/>
    </source>
</evidence>
<feature type="signal peptide" evidence="7">
    <location>
        <begin position="1"/>
        <end position="28"/>
    </location>
</feature>
<comment type="cofactor">
    <cofactor evidence="1">
        <name>Ca(2+)</name>
        <dbReference type="ChEBI" id="CHEBI:29108"/>
    </cofactor>
</comment>
<feature type="chain" id="PRO_5045545186" evidence="7">
    <location>
        <begin position="29"/>
        <end position="648"/>
    </location>
</feature>
<comment type="similarity">
    <text evidence="2">Belongs to the sulfatase family.</text>
</comment>
<evidence type="ECO:0000256" key="6">
    <source>
        <dbReference type="ARBA" id="ARBA00022837"/>
    </source>
</evidence>
<evidence type="ECO:0000259" key="8">
    <source>
        <dbReference type="Pfam" id="PF00884"/>
    </source>
</evidence>
<dbReference type="RefSeq" id="WP_319834129.1">
    <property type="nucleotide sequence ID" value="NZ_CP138858.1"/>
</dbReference>
<evidence type="ECO:0000256" key="3">
    <source>
        <dbReference type="ARBA" id="ARBA00022723"/>
    </source>
</evidence>
<proteinExistence type="inferred from homology"/>
<keyword evidence="5" id="KW-0378">Hydrolase</keyword>
<dbReference type="Gene3D" id="3.40.720.10">
    <property type="entry name" value="Alkaline Phosphatase, subunit A"/>
    <property type="match status" value="1"/>
</dbReference>
<accession>A0ABZ0RPW6</accession>
<dbReference type="InterPro" id="IPR017850">
    <property type="entry name" value="Alkaline_phosphatase_core_sf"/>
</dbReference>
<dbReference type="PANTHER" id="PTHR42693:SF42">
    <property type="entry name" value="ARYLSULFATASE G"/>
    <property type="match status" value="1"/>
</dbReference>
<dbReference type="InterPro" id="IPR000917">
    <property type="entry name" value="Sulfatase_N"/>
</dbReference>
<dbReference type="EMBL" id="CP138858">
    <property type="protein sequence ID" value="WPJ97284.1"/>
    <property type="molecule type" value="Genomic_DNA"/>
</dbReference>
<evidence type="ECO:0000313" key="10">
    <source>
        <dbReference type="Proteomes" id="UP001324993"/>
    </source>
</evidence>
<keyword evidence="3" id="KW-0479">Metal-binding</keyword>
<keyword evidence="4 7" id="KW-0732">Signal</keyword>
<dbReference type="CDD" id="cd16155">
    <property type="entry name" value="sulfatase_like"/>
    <property type="match status" value="1"/>
</dbReference>
<gene>
    <name evidence="9" type="ORF">SH580_06130</name>
</gene>
<dbReference type="Pfam" id="PF00884">
    <property type="entry name" value="Sulfatase"/>
    <property type="match status" value="1"/>
</dbReference>
<evidence type="ECO:0000256" key="5">
    <source>
        <dbReference type="ARBA" id="ARBA00022801"/>
    </source>
</evidence>
<evidence type="ECO:0000313" key="9">
    <source>
        <dbReference type="EMBL" id="WPJ97284.1"/>
    </source>
</evidence>